<evidence type="ECO:0000313" key="3">
    <source>
        <dbReference type="Proteomes" id="UP000464954"/>
    </source>
</evidence>
<feature type="domain" description="ABC-three component systems C-terminal" evidence="1">
    <location>
        <begin position="75"/>
        <end position="187"/>
    </location>
</feature>
<gene>
    <name evidence="2" type="ORF">GT409_04680</name>
</gene>
<evidence type="ECO:0000313" key="2">
    <source>
        <dbReference type="EMBL" id="QHI68772.1"/>
    </source>
</evidence>
<reference evidence="2 3" key="1">
    <citation type="submission" date="2020-01" db="EMBL/GenBank/DDBJ databases">
        <title>Ponticoccus aerotolerans gen. nov., sp. nov., an anaerobic bacterium and proposal of Ponticoccusceae fam. nov., Ponticoccusles ord. nov. and Ponticoccuse classis nov. in the phylum Kiritimatiellaeota.</title>
        <authorList>
            <person name="Zhou L.Y."/>
            <person name="Du Z.J."/>
        </authorList>
    </citation>
    <scope>NUCLEOTIDE SEQUENCE [LARGE SCALE GENOMIC DNA]</scope>
    <source>
        <strain evidence="2 3">S-5007</strain>
    </source>
</reference>
<evidence type="ECO:0000259" key="1">
    <source>
        <dbReference type="Pfam" id="PF20285"/>
    </source>
</evidence>
<keyword evidence="3" id="KW-1185">Reference proteome</keyword>
<dbReference type="EMBL" id="CP047593">
    <property type="protein sequence ID" value="QHI68772.1"/>
    <property type="molecule type" value="Genomic_DNA"/>
</dbReference>
<dbReference type="Proteomes" id="UP000464954">
    <property type="component" value="Chromosome"/>
</dbReference>
<sequence length="188" mass="21137">MATQAKNQVGGDLAGRDIDKSVTNYYEAPSRTPEVMRRLIAQFKEEYKNNRQVTELIERLEHFSSNVDDDGVVIGLETKLVDGGYSAYIGYANSVKEAFAKKLMKYQFYESAQQIYAYVLADIFSKYHTKVYPLINAGSPPEDVLAAVSDSIVDPLIERLGENVLCLYADEINGALYFLTGNCHIKWV</sequence>
<dbReference type="InterPro" id="IPR046911">
    <property type="entry name" value="ABC-3C_CTD9"/>
</dbReference>
<protein>
    <recommendedName>
        <fullName evidence="1">ABC-three component systems C-terminal domain-containing protein</fullName>
    </recommendedName>
</protein>
<dbReference type="Pfam" id="PF20285">
    <property type="entry name" value="CTD9"/>
    <property type="match status" value="1"/>
</dbReference>
<proteinExistence type="predicted"/>
<dbReference type="AlphaFoldDB" id="A0A6P1M418"/>
<organism evidence="2 3">
    <name type="scientific">Tichowtungia aerotolerans</name>
    <dbReference type="NCBI Taxonomy" id="2697043"/>
    <lineage>
        <taxon>Bacteria</taxon>
        <taxon>Pseudomonadati</taxon>
        <taxon>Kiritimatiellota</taxon>
        <taxon>Tichowtungiia</taxon>
        <taxon>Tichowtungiales</taxon>
        <taxon>Tichowtungiaceae</taxon>
        <taxon>Tichowtungia</taxon>
    </lineage>
</organism>
<name>A0A6P1M418_9BACT</name>
<dbReference type="RefSeq" id="WP_160627410.1">
    <property type="nucleotide sequence ID" value="NZ_CP047593.1"/>
</dbReference>
<accession>A0A6P1M418</accession>
<dbReference type="KEGG" id="taer:GT409_04680"/>